<reference evidence="2" key="1">
    <citation type="submission" date="2021-01" db="EMBL/GenBank/DDBJ databases">
        <title>Modified the classification status of verrucomicrobia.</title>
        <authorList>
            <person name="Feng X."/>
        </authorList>
    </citation>
    <scope>NUCLEOTIDE SEQUENCE</scope>
    <source>
        <strain evidence="2">JCM 18052</strain>
    </source>
</reference>
<dbReference type="AlphaFoldDB" id="A0A934R5P5"/>
<keyword evidence="3" id="KW-1185">Reference proteome</keyword>
<comment type="caution">
    <text evidence="2">The sequence shown here is derived from an EMBL/GenBank/DDBJ whole genome shotgun (WGS) entry which is preliminary data.</text>
</comment>
<evidence type="ECO:0000313" key="2">
    <source>
        <dbReference type="EMBL" id="MBK1816448.1"/>
    </source>
</evidence>
<dbReference type="RefSeq" id="WP_200351382.1">
    <property type="nucleotide sequence ID" value="NZ_BAABHZ010000006.1"/>
</dbReference>
<protein>
    <submittedName>
        <fullName evidence="2">Uncharacterized protein</fullName>
    </submittedName>
</protein>
<name>A0A934R5P5_9BACT</name>
<feature type="region of interest" description="Disordered" evidence="1">
    <location>
        <begin position="14"/>
        <end position="37"/>
    </location>
</feature>
<dbReference type="EMBL" id="JAENIK010000011">
    <property type="protein sequence ID" value="MBK1816448.1"/>
    <property type="molecule type" value="Genomic_DNA"/>
</dbReference>
<evidence type="ECO:0000256" key="1">
    <source>
        <dbReference type="SAM" id="MobiDB-lite"/>
    </source>
</evidence>
<sequence>MIFSQIILIIPMRGSREESGQEPPDEFFSPIPDRSRNKPCLGTTGGLLGKAEFQHHSLYQRFLAFSKPAYPDNPLLIIIDQPVGAGF</sequence>
<accession>A0A934R5P5</accession>
<dbReference type="Proteomes" id="UP000600139">
    <property type="component" value="Unassembled WGS sequence"/>
</dbReference>
<evidence type="ECO:0000313" key="3">
    <source>
        <dbReference type="Proteomes" id="UP000600139"/>
    </source>
</evidence>
<gene>
    <name evidence="2" type="ORF">JIN84_12545</name>
</gene>
<organism evidence="2 3">
    <name type="scientific">Luteolibacter yonseiensis</name>
    <dbReference type="NCBI Taxonomy" id="1144680"/>
    <lineage>
        <taxon>Bacteria</taxon>
        <taxon>Pseudomonadati</taxon>
        <taxon>Verrucomicrobiota</taxon>
        <taxon>Verrucomicrobiia</taxon>
        <taxon>Verrucomicrobiales</taxon>
        <taxon>Verrucomicrobiaceae</taxon>
        <taxon>Luteolibacter</taxon>
    </lineage>
</organism>
<proteinExistence type="predicted"/>